<organism evidence="6 7">
    <name type="scientific">Neobacillus piezotolerans</name>
    <dbReference type="NCBI Taxonomy" id="2259171"/>
    <lineage>
        <taxon>Bacteria</taxon>
        <taxon>Bacillati</taxon>
        <taxon>Bacillota</taxon>
        <taxon>Bacilli</taxon>
        <taxon>Bacillales</taxon>
        <taxon>Bacillaceae</taxon>
        <taxon>Neobacillus</taxon>
    </lineage>
</organism>
<evidence type="ECO:0000313" key="6">
    <source>
        <dbReference type="EMBL" id="RDU38307.1"/>
    </source>
</evidence>
<gene>
    <name evidence="6" type="ORF">DRW41_01700</name>
</gene>
<sequence length="219" mass="24521">MIKGIIFDFDGLIVDTESLWYEAYKEVMGEFRCELSLEEFSKVIGTTDEALNSYFEKITGKTADEAGLHLKTNELYMQKAGGLTLREGVREYLEEAKALGLKIGLASSSRREWVESYLRKFGIFDFFETIKAKEDVEKVKPDPALYILALESLGISPEETVAFEDSLNGSAAAIAAGMVCVIVPNPVTNHLPFQNYRLRLGSMAEKSLKDVLKEVERTL</sequence>
<dbReference type="SUPFAM" id="SSF56784">
    <property type="entry name" value="HAD-like"/>
    <property type="match status" value="1"/>
</dbReference>
<keyword evidence="7" id="KW-1185">Reference proteome</keyword>
<dbReference type="InterPro" id="IPR023214">
    <property type="entry name" value="HAD_sf"/>
</dbReference>
<evidence type="ECO:0000313" key="7">
    <source>
        <dbReference type="Proteomes" id="UP000257144"/>
    </source>
</evidence>
<dbReference type="FunFam" id="3.40.50.1000:FF:000036">
    <property type="entry name" value="HAD family hydrolase"/>
    <property type="match status" value="1"/>
</dbReference>
<accession>A0A3D8GV51</accession>
<dbReference type="Proteomes" id="UP000257144">
    <property type="component" value="Unassembled WGS sequence"/>
</dbReference>
<keyword evidence="5" id="KW-0460">Magnesium</keyword>
<dbReference type="PRINTS" id="PR00413">
    <property type="entry name" value="HADHALOGNASE"/>
</dbReference>
<dbReference type="InterPro" id="IPR023198">
    <property type="entry name" value="PGP-like_dom2"/>
</dbReference>
<name>A0A3D8GV51_9BACI</name>
<dbReference type="InterPro" id="IPR036412">
    <property type="entry name" value="HAD-like_sf"/>
</dbReference>
<dbReference type="SFLD" id="SFLDS00003">
    <property type="entry name" value="Haloacid_Dehalogenase"/>
    <property type="match status" value="1"/>
</dbReference>
<dbReference type="SFLD" id="SFLDG01129">
    <property type="entry name" value="C1.5:_HAD__Beta-PGM__Phosphata"/>
    <property type="match status" value="1"/>
</dbReference>
<dbReference type="InterPro" id="IPR006439">
    <property type="entry name" value="HAD-SF_hydro_IA"/>
</dbReference>
<evidence type="ECO:0000256" key="5">
    <source>
        <dbReference type="ARBA" id="ARBA00022842"/>
    </source>
</evidence>
<keyword evidence="4 6" id="KW-0378">Hydrolase</keyword>
<keyword evidence="3" id="KW-0479">Metal-binding</keyword>
<dbReference type="Gene3D" id="1.10.150.240">
    <property type="entry name" value="Putative phosphatase, domain 2"/>
    <property type="match status" value="1"/>
</dbReference>
<comment type="cofactor">
    <cofactor evidence="1">
        <name>Mg(2+)</name>
        <dbReference type="ChEBI" id="CHEBI:18420"/>
    </cofactor>
</comment>
<evidence type="ECO:0000256" key="3">
    <source>
        <dbReference type="ARBA" id="ARBA00022723"/>
    </source>
</evidence>
<dbReference type="GO" id="GO:0016787">
    <property type="term" value="F:hydrolase activity"/>
    <property type="evidence" value="ECO:0007669"/>
    <property type="project" value="UniProtKB-KW"/>
</dbReference>
<dbReference type="Pfam" id="PF13419">
    <property type="entry name" value="HAD_2"/>
    <property type="match status" value="1"/>
</dbReference>
<dbReference type="SFLD" id="SFLDG01135">
    <property type="entry name" value="C1.5.6:_HAD__Beta-PGM__Phospha"/>
    <property type="match status" value="1"/>
</dbReference>
<comment type="similarity">
    <text evidence="2">Belongs to the HAD-like hydrolase superfamily. CbbY/CbbZ/Gph/YieH family.</text>
</comment>
<dbReference type="InterPro" id="IPR041492">
    <property type="entry name" value="HAD_2"/>
</dbReference>
<comment type="caution">
    <text evidence="6">The sequence shown here is derived from an EMBL/GenBank/DDBJ whole genome shotgun (WGS) entry which is preliminary data.</text>
</comment>
<evidence type="ECO:0000256" key="1">
    <source>
        <dbReference type="ARBA" id="ARBA00001946"/>
    </source>
</evidence>
<proteinExistence type="inferred from homology"/>
<dbReference type="AlphaFoldDB" id="A0A3D8GV51"/>
<dbReference type="PANTHER" id="PTHR46193">
    <property type="entry name" value="6-PHOSPHOGLUCONATE PHOSPHATASE"/>
    <property type="match status" value="1"/>
</dbReference>
<dbReference type="Gene3D" id="3.40.50.1000">
    <property type="entry name" value="HAD superfamily/HAD-like"/>
    <property type="match status" value="1"/>
</dbReference>
<evidence type="ECO:0000256" key="2">
    <source>
        <dbReference type="ARBA" id="ARBA00006171"/>
    </source>
</evidence>
<protein>
    <submittedName>
        <fullName evidence="6">HAD family hydrolase</fullName>
    </submittedName>
</protein>
<dbReference type="CDD" id="cd16423">
    <property type="entry name" value="HAD_BPGM-like"/>
    <property type="match status" value="1"/>
</dbReference>
<dbReference type="NCBIfam" id="TIGR01509">
    <property type="entry name" value="HAD-SF-IA-v3"/>
    <property type="match status" value="1"/>
</dbReference>
<dbReference type="PANTHER" id="PTHR46193:SF21">
    <property type="entry name" value="SLL1138 PROTEIN"/>
    <property type="match status" value="1"/>
</dbReference>
<reference evidence="6 7" key="1">
    <citation type="submission" date="2018-07" db="EMBL/GenBank/DDBJ databases">
        <title>Bacillus sp. YLB-04 draft genome sequence.</title>
        <authorList>
            <person name="Yu L."/>
            <person name="Tang X."/>
        </authorList>
    </citation>
    <scope>NUCLEOTIDE SEQUENCE [LARGE SCALE GENOMIC DNA]</scope>
    <source>
        <strain evidence="6 7">YLB-04</strain>
    </source>
</reference>
<dbReference type="GO" id="GO:0046872">
    <property type="term" value="F:metal ion binding"/>
    <property type="evidence" value="ECO:0007669"/>
    <property type="project" value="UniProtKB-KW"/>
</dbReference>
<dbReference type="InterPro" id="IPR051600">
    <property type="entry name" value="Beta-PGM-like"/>
</dbReference>
<dbReference type="EMBL" id="QNQT01000001">
    <property type="protein sequence ID" value="RDU38307.1"/>
    <property type="molecule type" value="Genomic_DNA"/>
</dbReference>
<evidence type="ECO:0000256" key="4">
    <source>
        <dbReference type="ARBA" id="ARBA00022801"/>
    </source>
</evidence>